<sequence length="31" mass="3474">MSAHPQCMVMGNCSSFPINRNKQTYSTEPIT</sequence>
<accession>A0A811YB78</accession>
<evidence type="ECO:0000313" key="1">
    <source>
        <dbReference type="EMBL" id="CAD7671581.1"/>
    </source>
</evidence>
<organism evidence="1 2">
    <name type="scientific">Nyctereutes procyonoides</name>
    <name type="common">Raccoon dog</name>
    <name type="synonym">Canis procyonoides</name>
    <dbReference type="NCBI Taxonomy" id="34880"/>
    <lineage>
        <taxon>Eukaryota</taxon>
        <taxon>Metazoa</taxon>
        <taxon>Chordata</taxon>
        <taxon>Craniata</taxon>
        <taxon>Vertebrata</taxon>
        <taxon>Euteleostomi</taxon>
        <taxon>Mammalia</taxon>
        <taxon>Eutheria</taxon>
        <taxon>Laurasiatheria</taxon>
        <taxon>Carnivora</taxon>
        <taxon>Caniformia</taxon>
        <taxon>Canidae</taxon>
        <taxon>Nyctereutes</taxon>
    </lineage>
</organism>
<dbReference type="EMBL" id="CAJHUB010000663">
    <property type="protein sequence ID" value="CAD7671581.1"/>
    <property type="molecule type" value="Genomic_DNA"/>
</dbReference>
<dbReference type="AlphaFoldDB" id="A0A811YB78"/>
<gene>
    <name evidence="1" type="ORF">NYPRO_LOCUS4376</name>
</gene>
<evidence type="ECO:0000313" key="2">
    <source>
        <dbReference type="Proteomes" id="UP000645828"/>
    </source>
</evidence>
<keyword evidence="2" id="KW-1185">Reference proteome</keyword>
<dbReference type="Proteomes" id="UP000645828">
    <property type="component" value="Unassembled WGS sequence"/>
</dbReference>
<name>A0A811YB78_NYCPR</name>
<protein>
    <submittedName>
        <fullName evidence="1">(raccoon dog) hypothetical protein</fullName>
    </submittedName>
</protein>
<reference evidence="1" key="1">
    <citation type="submission" date="2020-12" db="EMBL/GenBank/DDBJ databases">
        <authorList>
            <consortium name="Molecular Ecology Group"/>
        </authorList>
    </citation>
    <scope>NUCLEOTIDE SEQUENCE</scope>
    <source>
        <strain evidence="1">TBG_1078</strain>
    </source>
</reference>
<comment type="caution">
    <text evidence="1">The sequence shown here is derived from an EMBL/GenBank/DDBJ whole genome shotgun (WGS) entry which is preliminary data.</text>
</comment>
<proteinExistence type="predicted"/>